<dbReference type="GO" id="GO:0004806">
    <property type="term" value="F:triacylglycerol lipase activity"/>
    <property type="evidence" value="ECO:0007669"/>
    <property type="project" value="TreeGrafter"/>
</dbReference>
<proteinExistence type="predicted"/>
<dbReference type="CDD" id="cd01823">
    <property type="entry name" value="SEST_like"/>
    <property type="match status" value="1"/>
</dbReference>
<evidence type="ECO:0000313" key="6">
    <source>
        <dbReference type="Proteomes" id="UP000635245"/>
    </source>
</evidence>
<evidence type="ECO:0000256" key="1">
    <source>
        <dbReference type="PIRSR" id="PIRSR637460-1"/>
    </source>
</evidence>
<dbReference type="RefSeq" id="WP_200319838.1">
    <property type="nucleotide sequence ID" value="NZ_JAENJH010000004.1"/>
</dbReference>
<keyword evidence="5" id="KW-0378">Hydrolase</keyword>
<organism evidence="5 6">
    <name type="scientific">Prauserella cavernicola</name>
    <dbReference type="NCBI Taxonomy" id="2800127"/>
    <lineage>
        <taxon>Bacteria</taxon>
        <taxon>Bacillati</taxon>
        <taxon>Actinomycetota</taxon>
        <taxon>Actinomycetes</taxon>
        <taxon>Pseudonocardiales</taxon>
        <taxon>Pseudonocardiaceae</taxon>
        <taxon>Prauserella</taxon>
    </lineage>
</organism>
<gene>
    <name evidence="5" type="ORF">JHE00_18965</name>
</gene>
<dbReference type="InterPro" id="IPR013830">
    <property type="entry name" value="SGNH_hydro"/>
</dbReference>
<comment type="caution">
    <text evidence="5">The sequence shown here is derived from an EMBL/GenBank/DDBJ whole genome shotgun (WGS) entry which is preliminary data.</text>
</comment>
<evidence type="ECO:0000256" key="3">
    <source>
        <dbReference type="SAM" id="SignalP"/>
    </source>
</evidence>
<evidence type="ECO:0000256" key="2">
    <source>
        <dbReference type="PIRSR" id="PIRSR637460-2"/>
    </source>
</evidence>
<dbReference type="PANTHER" id="PTHR37981">
    <property type="entry name" value="LIPASE 2"/>
    <property type="match status" value="1"/>
</dbReference>
<reference evidence="5" key="1">
    <citation type="submission" date="2020-12" db="EMBL/GenBank/DDBJ databases">
        <title>Prauserella sp. ASG 168, a novel actinomycete isolated from cave rock.</title>
        <authorList>
            <person name="Suriyachadkun C."/>
        </authorList>
    </citation>
    <scope>NUCLEOTIDE SEQUENCE</scope>
    <source>
        <strain evidence="5">ASG 168</strain>
    </source>
</reference>
<feature type="signal peptide" evidence="3">
    <location>
        <begin position="1"/>
        <end position="24"/>
    </location>
</feature>
<keyword evidence="6" id="KW-1185">Reference proteome</keyword>
<dbReference type="PANTHER" id="PTHR37981:SF1">
    <property type="entry name" value="SGNH HYDROLASE-TYPE ESTERASE DOMAIN-CONTAINING PROTEIN"/>
    <property type="match status" value="1"/>
</dbReference>
<dbReference type="EMBL" id="JAENJH010000004">
    <property type="protein sequence ID" value="MBK1786415.1"/>
    <property type="molecule type" value="Genomic_DNA"/>
</dbReference>
<feature type="domain" description="SGNH hydrolase-type esterase" evidence="4">
    <location>
        <begin position="35"/>
        <end position="278"/>
    </location>
</feature>
<dbReference type="GO" id="GO:0019433">
    <property type="term" value="P:triglyceride catabolic process"/>
    <property type="evidence" value="ECO:0007669"/>
    <property type="project" value="TreeGrafter"/>
</dbReference>
<dbReference type="Proteomes" id="UP000635245">
    <property type="component" value="Unassembled WGS sequence"/>
</dbReference>
<evidence type="ECO:0000259" key="4">
    <source>
        <dbReference type="Pfam" id="PF13472"/>
    </source>
</evidence>
<dbReference type="Pfam" id="PF13472">
    <property type="entry name" value="Lipase_GDSL_2"/>
    <property type="match status" value="1"/>
</dbReference>
<dbReference type="InterPro" id="IPR037460">
    <property type="entry name" value="SEST-like"/>
</dbReference>
<accession>A0A934V6P1</accession>
<keyword evidence="2" id="KW-1015">Disulfide bond</keyword>
<sequence length="289" mass="30187">MRRVSILLASVLALTLVVPGLASAVPRQQFEHYVALGDSYTAGPFIPWQRLDPLGCARSTNNYPSMLARELGTRSFTDESCSGADTTHLTQRQQVPLGVNAPQFDALRPDTDLVTLGIGGNDHGVFGDIVGVCPALRGSDPTGTPCQDHFTVDGEDTLKAAIADTGERVTEVLAGIHERSPQATVLVIGYPRIAPPSGTCPAVLPFADGDYAWLDDIEQTLNAALAKAVADDGAATFVDLYPPSLGHDACAGGDAWIQGQHTNPFAAASYHPNRAGMAGVAAEVAATLG</sequence>
<evidence type="ECO:0000313" key="5">
    <source>
        <dbReference type="EMBL" id="MBK1786415.1"/>
    </source>
</evidence>
<feature type="disulfide bond" evidence="2">
    <location>
        <begin position="56"/>
        <end position="81"/>
    </location>
</feature>
<feature type="active site" description="Nucleophile" evidence="1">
    <location>
        <position position="39"/>
    </location>
</feature>
<feature type="disulfide bond" evidence="2">
    <location>
        <begin position="200"/>
        <end position="250"/>
    </location>
</feature>
<feature type="disulfide bond" evidence="2">
    <location>
        <begin position="133"/>
        <end position="146"/>
    </location>
</feature>
<dbReference type="SUPFAM" id="SSF52266">
    <property type="entry name" value="SGNH hydrolase"/>
    <property type="match status" value="1"/>
</dbReference>
<feature type="active site" evidence="1">
    <location>
        <position position="271"/>
    </location>
</feature>
<protein>
    <submittedName>
        <fullName evidence="5">SGNH/GDSL hydrolase family protein</fullName>
    </submittedName>
</protein>
<feature type="chain" id="PRO_5036929856" evidence="3">
    <location>
        <begin position="25"/>
        <end position="289"/>
    </location>
</feature>
<dbReference type="Gene3D" id="3.40.50.1110">
    <property type="entry name" value="SGNH hydrolase"/>
    <property type="match status" value="1"/>
</dbReference>
<keyword evidence="3" id="KW-0732">Signal</keyword>
<name>A0A934V6P1_9PSEU</name>
<dbReference type="InterPro" id="IPR036514">
    <property type="entry name" value="SGNH_hydro_sf"/>
</dbReference>
<dbReference type="AlphaFoldDB" id="A0A934V6P1"/>